<dbReference type="KEGG" id="bsed:DN745_12740"/>
<protein>
    <submittedName>
        <fullName evidence="1">Uncharacterized protein</fullName>
    </submittedName>
</protein>
<accession>A0A2Z4FMG9</accession>
<organism evidence="1 2">
    <name type="scientific">Bradymonas sediminis</name>
    <dbReference type="NCBI Taxonomy" id="1548548"/>
    <lineage>
        <taxon>Bacteria</taxon>
        <taxon>Deltaproteobacteria</taxon>
        <taxon>Bradymonadales</taxon>
        <taxon>Bradymonadaceae</taxon>
        <taxon>Bradymonas</taxon>
    </lineage>
</organism>
<keyword evidence="2" id="KW-1185">Reference proteome</keyword>
<evidence type="ECO:0000313" key="2">
    <source>
        <dbReference type="Proteomes" id="UP000249799"/>
    </source>
</evidence>
<dbReference type="RefSeq" id="WP_111335375.1">
    <property type="nucleotide sequence ID" value="NZ_CP030032.1"/>
</dbReference>
<evidence type="ECO:0000313" key="1">
    <source>
        <dbReference type="EMBL" id="AWV90153.1"/>
    </source>
</evidence>
<dbReference type="OrthoDB" id="8524027at2"/>
<gene>
    <name evidence="1" type="ORF">DN745_12740</name>
</gene>
<name>A0A2Z4FMG9_9DELT</name>
<reference evidence="1 2" key="1">
    <citation type="submission" date="2018-06" db="EMBL/GenBank/DDBJ databases">
        <title>Lujinxingia sediminis gen. nov. sp. nov., a new facultative anaerobic member of the class Deltaproteobacteria, and proposal of Lujinxingaceae fam. nov.</title>
        <authorList>
            <person name="Guo L.-Y."/>
            <person name="Li C.-M."/>
            <person name="Wang S."/>
            <person name="Du Z.-J."/>
        </authorList>
    </citation>
    <scope>NUCLEOTIDE SEQUENCE [LARGE SCALE GENOMIC DNA]</scope>
    <source>
        <strain evidence="1 2">FA350</strain>
    </source>
</reference>
<proteinExistence type="predicted"/>
<sequence length="145" mass="15831">MGLRNLIKGLDGWGLLGQKSSGGGLYFEQEPNLDAGLTIQWAVGEDAGRVDLADALVSDAIRPQELREMVRFCARKNLPVGVWLLSGVWCLPTDVDAVARWALNLSECAGPAHIWIDPFAMPPAYRRRLDAHLRRAGARLGDPTA</sequence>
<dbReference type="Proteomes" id="UP000249799">
    <property type="component" value="Chromosome"/>
</dbReference>
<dbReference type="AlphaFoldDB" id="A0A2Z4FMG9"/>
<dbReference type="EMBL" id="CP030032">
    <property type="protein sequence ID" value="AWV90153.1"/>
    <property type="molecule type" value="Genomic_DNA"/>
</dbReference>